<dbReference type="GO" id="GO:0017110">
    <property type="term" value="F:nucleoside diphosphate phosphatase activity"/>
    <property type="evidence" value="ECO:0007669"/>
    <property type="project" value="TreeGrafter"/>
</dbReference>
<dbReference type="Gramene" id="Kaladp0081s0189.1.v1.1">
    <property type="protein sequence ID" value="Kaladp0081s0189.1.v1.1"/>
    <property type="gene ID" value="Kaladp0081s0189.v1.1"/>
</dbReference>
<feature type="binding site" evidence="4">
    <location>
        <begin position="248"/>
        <end position="252"/>
    </location>
    <ligand>
        <name>ATP</name>
        <dbReference type="ChEBI" id="CHEBI:30616"/>
    </ligand>
</feature>
<dbReference type="PANTHER" id="PTHR11782:SF96">
    <property type="entry name" value="APYRASE 6-RELATED"/>
    <property type="match status" value="1"/>
</dbReference>
<evidence type="ECO:0000313" key="8">
    <source>
        <dbReference type="EnsemblPlants" id="Kaladp0081s0189.1.v1.1"/>
    </source>
</evidence>
<dbReference type="EnsemblPlants" id="Kaladp0081s0189.1.v1.1">
    <property type="protein sequence ID" value="Kaladp0081s0189.1.v1.1"/>
    <property type="gene ID" value="Kaladp0081s0189.v1.1"/>
</dbReference>
<comment type="similarity">
    <text evidence="1 5">Belongs to the GDA1/CD39 NTPase family.</text>
</comment>
<evidence type="ECO:0000256" key="2">
    <source>
        <dbReference type="ARBA" id="ARBA00022801"/>
    </source>
</evidence>
<feature type="transmembrane region" description="Helical" evidence="7">
    <location>
        <begin position="491"/>
        <end position="511"/>
    </location>
</feature>
<evidence type="ECO:0000256" key="6">
    <source>
        <dbReference type="SAM" id="MobiDB-lite"/>
    </source>
</evidence>
<keyword evidence="2 5" id="KW-0378">Hydrolase</keyword>
<dbReference type="OMA" id="QWPEEKE"/>
<name>A0A7N0URE1_KALFE</name>
<reference evidence="8" key="1">
    <citation type="submission" date="2021-01" db="UniProtKB">
        <authorList>
            <consortium name="EnsemblPlants"/>
        </authorList>
    </citation>
    <scope>IDENTIFICATION</scope>
</reference>
<accession>A0A7N0URE1</accession>
<dbReference type="Proteomes" id="UP000594263">
    <property type="component" value="Unplaced"/>
</dbReference>
<dbReference type="PROSITE" id="PS01238">
    <property type="entry name" value="GDA1_CD39_NTPASE"/>
    <property type="match status" value="1"/>
</dbReference>
<evidence type="ECO:0000256" key="7">
    <source>
        <dbReference type="SAM" id="Phobius"/>
    </source>
</evidence>
<feature type="active site" description="Proton acceptor" evidence="3">
    <location>
        <position position="218"/>
    </location>
</feature>
<keyword evidence="4" id="KW-0547">Nucleotide-binding</keyword>
<dbReference type="AlphaFoldDB" id="A0A7N0URE1"/>
<keyword evidence="4" id="KW-0067">ATP-binding</keyword>
<dbReference type="GO" id="GO:0009134">
    <property type="term" value="P:nucleoside diphosphate catabolic process"/>
    <property type="evidence" value="ECO:0007669"/>
    <property type="project" value="TreeGrafter"/>
</dbReference>
<evidence type="ECO:0000256" key="3">
    <source>
        <dbReference type="PIRSR" id="PIRSR600407-1"/>
    </source>
</evidence>
<dbReference type="InterPro" id="IPR000407">
    <property type="entry name" value="GDA1_CD39_NTPase"/>
</dbReference>
<dbReference type="GO" id="GO:0005524">
    <property type="term" value="F:ATP binding"/>
    <property type="evidence" value="ECO:0007669"/>
    <property type="project" value="UniProtKB-KW"/>
</dbReference>
<feature type="region of interest" description="Disordered" evidence="6">
    <location>
        <begin position="1"/>
        <end position="22"/>
    </location>
</feature>
<evidence type="ECO:0008006" key="10">
    <source>
        <dbReference type="Google" id="ProtNLM"/>
    </source>
</evidence>
<dbReference type="GO" id="GO:0016020">
    <property type="term" value="C:membrane"/>
    <property type="evidence" value="ECO:0007669"/>
    <property type="project" value="TreeGrafter"/>
</dbReference>
<protein>
    <recommendedName>
        <fullName evidence="10">Apyrase</fullName>
    </recommendedName>
</protein>
<feature type="transmembrane region" description="Helical" evidence="7">
    <location>
        <begin position="54"/>
        <end position="72"/>
    </location>
</feature>
<sequence length="536" mass="59155">MDYSNLQSRVSTSSSSSYIPPHRTQIHPRLMNSYSAAAPNPKLQQQAQNQQHKWIIVVSSLLTLPFVFYLFSTARKIHTSTKFQTPPPSMSYGVVIHSGTAGSRVRVFGFLKEGGVIPVYETEGLVVQSMEVAPGLVGFGEEPGKVRETISALVQFAEERVPVVVRGSTKVQLLAGEEMKSLGEEVREAILNSCREVLRSSGFWFKDEWASVIKGVDEGVLAWVAANYALGMLGRKPRETTGIVELGGAGMQIVYALDDPTATQLSRTIKYGGVTYNLSAQSLPQYGQDAAWQTLQDKQKSRDVTAYTNSGIPCLPRGYSLPSNSSNVAYPPAGNFSACRDEILNMLKERQGKCLEPPCTIISSPFSELSGKFVPPGNLLFTSEYFGVAPKATLSEVEAAGKEFCESEHHPKNDKHTDELDLPSYCFSSAYIVAMVHDVLGIKMNEKKVGLPHSHQIPLHWTLGAFILQAAQEPRHEGADNSDQIVGSDSITYFLLFSVLLILVLAAFFLLRWRRPQVKTIYDLEKGRYIVTRVPR</sequence>
<keyword evidence="7" id="KW-1133">Transmembrane helix</keyword>
<evidence type="ECO:0000256" key="4">
    <source>
        <dbReference type="PIRSR" id="PIRSR600407-2"/>
    </source>
</evidence>
<dbReference type="PANTHER" id="PTHR11782">
    <property type="entry name" value="ADENOSINE/GUANOSINE DIPHOSPHATASE"/>
    <property type="match status" value="1"/>
</dbReference>
<dbReference type="Gene3D" id="3.30.420.40">
    <property type="match status" value="1"/>
</dbReference>
<proteinExistence type="inferred from homology"/>
<keyword evidence="7" id="KW-0812">Transmembrane</keyword>
<evidence type="ECO:0000256" key="5">
    <source>
        <dbReference type="RuleBase" id="RU003833"/>
    </source>
</evidence>
<organism evidence="8 9">
    <name type="scientific">Kalanchoe fedtschenkoi</name>
    <name type="common">Lavender scallops</name>
    <name type="synonym">South American air plant</name>
    <dbReference type="NCBI Taxonomy" id="63787"/>
    <lineage>
        <taxon>Eukaryota</taxon>
        <taxon>Viridiplantae</taxon>
        <taxon>Streptophyta</taxon>
        <taxon>Embryophyta</taxon>
        <taxon>Tracheophyta</taxon>
        <taxon>Spermatophyta</taxon>
        <taxon>Magnoliopsida</taxon>
        <taxon>eudicotyledons</taxon>
        <taxon>Gunneridae</taxon>
        <taxon>Pentapetalae</taxon>
        <taxon>Saxifragales</taxon>
        <taxon>Crassulaceae</taxon>
        <taxon>Kalanchoe</taxon>
    </lineage>
</organism>
<evidence type="ECO:0000256" key="1">
    <source>
        <dbReference type="ARBA" id="ARBA00009283"/>
    </source>
</evidence>
<dbReference type="Pfam" id="PF01150">
    <property type="entry name" value="GDA1_CD39"/>
    <property type="match status" value="1"/>
</dbReference>
<feature type="compositionally biased region" description="Low complexity" evidence="6">
    <location>
        <begin position="1"/>
        <end position="17"/>
    </location>
</feature>
<keyword evidence="9" id="KW-1185">Reference proteome</keyword>
<evidence type="ECO:0000313" key="9">
    <source>
        <dbReference type="Proteomes" id="UP000594263"/>
    </source>
</evidence>
<dbReference type="Gene3D" id="3.30.420.150">
    <property type="entry name" value="Exopolyphosphatase. Domain 2"/>
    <property type="match status" value="1"/>
</dbReference>
<keyword evidence="7" id="KW-0472">Membrane</keyword>